<accession>A0AAN7ZED2</accession>
<sequence>MYNMTLVYLVLILTISLKANSSMYENYGKLYNPQDYLEQLPSLSLPYKNNVPIPSVNIPMINPSRVITKVINVVTKYITKNPVCIKVKGKKQPCGYRNNNRKRRNIDQFIRNQYYVIERGGYKNKRGDKMIKGELVGSEFADDFHEVRETPVLEENNNYLIDQRLDQLQGILPYYARIRDYETETITVTKQLSNHRVMATLMVKNCIPRDLQVCPPNFKGKKTNSNRSKRHFKPFVYS</sequence>
<comment type="caution">
    <text evidence="2">The sequence shown here is derived from an EMBL/GenBank/DDBJ whole genome shotgun (WGS) entry which is preliminary data.</text>
</comment>
<keyword evidence="1" id="KW-0732">Signal</keyword>
<reference evidence="2 3" key="1">
    <citation type="journal article" date="2024" name="Insects">
        <title>An Improved Chromosome-Level Genome Assembly of the Firefly Pyrocoelia pectoralis.</title>
        <authorList>
            <person name="Fu X."/>
            <person name="Meyer-Rochow V.B."/>
            <person name="Ballantyne L."/>
            <person name="Zhu X."/>
        </authorList>
    </citation>
    <scope>NUCLEOTIDE SEQUENCE [LARGE SCALE GENOMIC DNA]</scope>
    <source>
        <strain evidence="2">XCY_ONT2</strain>
    </source>
</reference>
<organism evidence="2 3">
    <name type="scientific">Pyrocoelia pectoralis</name>
    <dbReference type="NCBI Taxonomy" id="417401"/>
    <lineage>
        <taxon>Eukaryota</taxon>
        <taxon>Metazoa</taxon>
        <taxon>Ecdysozoa</taxon>
        <taxon>Arthropoda</taxon>
        <taxon>Hexapoda</taxon>
        <taxon>Insecta</taxon>
        <taxon>Pterygota</taxon>
        <taxon>Neoptera</taxon>
        <taxon>Endopterygota</taxon>
        <taxon>Coleoptera</taxon>
        <taxon>Polyphaga</taxon>
        <taxon>Elateriformia</taxon>
        <taxon>Elateroidea</taxon>
        <taxon>Lampyridae</taxon>
        <taxon>Lampyrinae</taxon>
        <taxon>Pyrocoelia</taxon>
    </lineage>
</organism>
<keyword evidence="3" id="KW-1185">Reference proteome</keyword>
<dbReference type="EMBL" id="JAVRBK010000006">
    <property type="protein sequence ID" value="KAK5642995.1"/>
    <property type="molecule type" value="Genomic_DNA"/>
</dbReference>
<proteinExistence type="predicted"/>
<name>A0AAN7ZED2_9COLE</name>
<dbReference type="AlphaFoldDB" id="A0AAN7ZED2"/>
<evidence type="ECO:0000313" key="3">
    <source>
        <dbReference type="Proteomes" id="UP001329430"/>
    </source>
</evidence>
<dbReference type="Proteomes" id="UP001329430">
    <property type="component" value="Chromosome 6"/>
</dbReference>
<gene>
    <name evidence="2" type="ORF">RI129_009162</name>
</gene>
<evidence type="ECO:0000256" key="1">
    <source>
        <dbReference type="SAM" id="SignalP"/>
    </source>
</evidence>
<evidence type="ECO:0000313" key="2">
    <source>
        <dbReference type="EMBL" id="KAK5642995.1"/>
    </source>
</evidence>
<protein>
    <submittedName>
        <fullName evidence="2">Uncharacterized protein</fullName>
    </submittedName>
</protein>
<feature type="signal peptide" evidence="1">
    <location>
        <begin position="1"/>
        <end position="21"/>
    </location>
</feature>
<feature type="chain" id="PRO_5043005666" evidence="1">
    <location>
        <begin position="22"/>
        <end position="238"/>
    </location>
</feature>